<dbReference type="EMBL" id="CAMXCT020000614">
    <property type="protein sequence ID" value="CAL1134548.1"/>
    <property type="molecule type" value="Genomic_DNA"/>
</dbReference>
<keyword evidence="4" id="KW-1185">Reference proteome</keyword>
<name>A0A9P1BZA7_9DINO</name>
<accession>A0A9P1BZA7</accession>
<organism evidence="2">
    <name type="scientific">Cladocopium goreaui</name>
    <dbReference type="NCBI Taxonomy" id="2562237"/>
    <lineage>
        <taxon>Eukaryota</taxon>
        <taxon>Sar</taxon>
        <taxon>Alveolata</taxon>
        <taxon>Dinophyceae</taxon>
        <taxon>Suessiales</taxon>
        <taxon>Symbiodiniaceae</taxon>
        <taxon>Cladocopium</taxon>
    </lineage>
</organism>
<feature type="compositionally biased region" description="Polar residues" evidence="1">
    <location>
        <begin position="65"/>
        <end position="75"/>
    </location>
</feature>
<feature type="region of interest" description="Disordered" evidence="1">
    <location>
        <begin position="65"/>
        <end position="108"/>
    </location>
</feature>
<comment type="caution">
    <text evidence="2">The sequence shown here is derived from an EMBL/GenBank/DDBJ whole genome shotgun (WGS) entry which is preliminary data.</text>
</comment>
<reference evidence="2" key="1">
    <citation type="submission" date="2022-10" db="EMBL/GenBank/DDBJ databases">
        <authorList>
            <person name="Chen Y."/>
            <person name="Dougan E. K."/>
            <person name="Chan C."/>
            <person name="Rhodes N."/>
            <person name="Thang M."/>
        </authorList>
    </citation>
    <scope>NUCLEOTIDE SEQUENCE</scope>
</reference>
<evidence type="ECO:0000313" key="4">
    <source>
        <dbReference type="Proteomes" id="UP001152797"/>
    </source>
</evidence>
<evidence type="ECO:0000313" key="2">
    <source>
        <dbReference type="EMBL" id="CAI3981173.1"/>
    </source>
</evidence>
<reference evidence="3" key="2">
    <citation type="submission" date="2024-04" db="EMBL/GenBank/DDBJ databases">
        <authorList>
            <person name="Chen Y."/>
            <person name="Shah S."/>
            <person name="Dougan E. K."/>
            <person name="Thang M."/>
            <person name="Chan C."/>
        </authorList>
    </citation>
    <scope>NUCLEOTIDE SEQUENCE [LARGE SCALE GENOMIC DNA]</scope>
</reference>
<protein>
    <submittedName>
        <fullName evidence="2">Uncharacterized protein</fullName>
    </submittedName>
</protein>
<evidence type="ECO:0000313" key="3">
    <source>
        <dbReference type="EMBL" id="CAL1134548.1"/>
    </source>
</evidence>
<dbReference type="Proteomes" id="UP001152797">
    <property type="component" value="Unassembled WGS sequence"/>
</dbReference>
<sequence length="561" mass="64760">MQKTCCILMAGGKLQSPRKNLSLQMQKTCCILMAGGKLQSPRKNLSLQMQKTCCILMAGGKLQSPRKNLSSQISRKSGPAKTKKYHDADAEADSPLQVAVPPPPQRVPLPAVAEKREADFRRRTRLALARFAWLKQRKELRFLLSCTLWRWSLTSSRRRCLGARSYLRNRYQQVADWHNLLAAFHRWRSRGKSKRYLVAVDLSDDSRLRYHRPATFASPSAATPDTSDPSPWLSLLRRVAFHGWGELCCGVRGRRKLSAGAVLKERLELGCIDWVSRKALSDHRLAQNLLSELRDETAVLHRAIDDLDLKVRTSQGHQLLRHVWRLWRHGRPWCDTALMPLAMRHWLSLALVRWAILARKRQLPRWICGRRLMLQEALSCRMVWSCFAAWHLACSELSASNVQAQLLRCVKALGAFDLQLLQLCPEITSDGLCAMQVKCVDLSQLLQEHFSNNKLDIARPCVGFPCQRFRYFQLLRRVAFQSWRKKAAQIPKDRGPWCSLRPLLRLSFHAWRFRSAAQRVATALPRRLRARRQMLRDWRLLRKNGAPKMLEYRAVSLLHVT</sequence>
<evidence type="ECO:0000256" key="1">
    <source>
        <dbReference type="SAM" id="MobiDB-lite"/>
    </source>
</evidence>
<proteinExistence type="predicted"/>
<dbReference type="AlphaFoldDB" id="A0A9P1BZA7"/>
<dbReference type="EMBL" id="CAMXCT030000614">
    <property type="protein sequence ID" value="CAL4768485.1"/>
    <property type="molecule type" value="Genomic_DNA"/>
</dbReference>
<dbReference type="EMBL" id="CAMXCT010000614">
    <property type="protein sequence ID" value="CAI3981173.1"/>
    <property type="molecule type" value="Genomic_DNA"/>
</dbReference>
<gene>
    <name evidence="2" type="ORF">C1SCF055_LOCUS8987</name>
</gene>